<dbReference type="GO" id="GO:0005886">
    <property type="term" value="C:plasma membrane"/>
    <property type="evidence" value="ECO:0007669"/>
    <property type="project" value="UniProtKB-SubCell"/>
</dbReference>
<sequence length="133" mass="15178">MPAKKPSVTQYKREVPVFPQTRMNHASFAMNAFYQTHVKTNLTCFFKNSGQVMEAAHMRVVFLLQLTDGKVDCEDIKEGGQCFNPNSTINYVMVVMNIFYSQIGFSKDCDFKNSGMVVLRDPSKSNFHYLLSV</sequence>
<dbReference type="AlphaFoldDB" id="A0AAD7PUQ3"/>
<comment type="subcellular location">
    <subcellularLocation>
        <location evidence="1">Cell membrane</location>
        <topology evidence="1">Lipid-anchor</topology>
        <topology evidence="1">GPI-anchor</topology>
    </subcellularLocation>
</comment>
<keyword evidence="2" id="KW-0449">Lipoprotein</keyword>
<keyword evidence="2" id="KW-0325">Glycoprotein</keyword>
<dbReference type="Proteomes" id="UP001163823">
    <property type="component" value="Chromosome 5"/>
</dbReference>
<dbReference type="GO" id="GO:0009506">
    <property type="term" value="C:plasmodesma"/>
    <property type="evidence" value="ECO:0007669"/>
    <property type="project" value="UniProtKB-ARBA"/>
</dbReference>
<dbReference type="PANTHER" id="PTHR31044">
    <property type="entry name" value="BETA-1,3 GLUCANASE"/>
    <property type="match status" value="1"/>
</dbReference>
<protein>
    <submittedName>
        <fullName evidence="5">Glucan endo-1,3-beta-glucosidase</fullName>
    </submittedName>
</protein>
<accession>A0AAD7PUQ3</accession>
<evidence type="ECO:0000256" key="1">
    <source>
        <dbReference type="ARBA" id="ARBA00004609"/>
    </source>
</evidence>
<dbReference type="PANTHER" id="PTHR31044:SF71">
    <property type="entry name" value="MAJOR POLLEN ALLERGEN OLE E 10-LIKE"/>
    <property type="match status" value="1"/>
</dbReference>
<proteinExistence type="predicted"/>
<comment type="caution">
    <text evidence="5">The sequence shown here is derived from an EMBL/GenBank/DDBJ whole genome shotgun (WGS) entry which is preliminary data.</text>
</comment>
<dbReference type="EMBL" id="JARAOO010000005">
    <property type="protein sequence ID" value="KAJ7968891.1"/>
    <property type="molecule type" value="Genomic_DNA"/>
</dbReference>
<dbReference type="GO" id="GO:0098552">
    <property type="term" value="C:side of membrane"/>
    <property type="evidence" value="ECO:0007669"/>
    <property type="project" value="UniProtKB-KW"/>
</dbReference>
<dbReference type="SMART" id="SM00768">
    <property type="entry name" value="X8"/>
    <property type="match status" value="1"/>
</dbReference>
<gene>
    <name evidence="5" type="ORF">O6P43_012925</name>
</gene>
<keyword evidence="3" id="KW-0732">Signal</keyword>
<reference evidence="5" key="1">
    <citation type="journal article" date="2023" name="Science">
        <title>Elucidation of the pathway for biosynthesis of saponin adjuvants from the soapbark tree.</title>
        <authorList>
            <person name="Reed J."/>
            <person name="Orme A."/>
            <person name="El-Demerdash A."/>
            <person name="Owen C."/>
            <person name="Martin L.B.B."/>
            <person name="Misra R.C."/>
            <person name="Kikuchi S."/>
            <person name="Rejzek M."/>
            <person name="Martin A.C."/>
            <person name="Harkess A."/>
            <person name="Leebens-Mack J."/>
            <person name="Louveau T."/>
            <person name="Stephenson M.J."/>
            <person name="Osbourn A."/>
        </authorList>
    </citation>
    <scope>NUCLEOTIDE SEQUENCE</scope>
    <source>
        <strain evidence="5">S10</strain>
    </source>
</reference>
<organism evidence="5 6">
    <name type="scientific">Quillaja saponaria</name>
    <name type="common">Soap bark tree</name>
    <dbReference type="NCBI Taxonomy" id="32244"/>
    <lineage>
        <taxon>Eukaryota</taxon>
        <taxon>Viridiplantae</taxon>
        <taxon>Streptophyta</taxon>
        <taxon>Embryophyta</taxon>
        <taxon>Tracheophyta</taxon>
        <taxon>Spermatophyta</taxon>
        <taxon>Magnoliopsida</taxon>
        <taxon>eudicotyledons</taxon>
        <taxon>Gunneridae</taxon>
        <taxon>Pentapetalae</taxon>
        <taxon>rosids</taxon>
        <taxon>fabids</taxon>
        <taxon>Fabales</taxon>
        <taxon>Quillajaceae</taxon>
        <taxon>Quillaja</taxon>
    </lineage>
</organism>
<feature type="domain" description="X8" evidence="4">
    <location>
        <begin position="42"/>
        <end position="127"/>
    </location>
</feature>
<keyword evidence="2" id="KW-0472">Membrane</keyword>
<evidence type="ECO:0000256" key="3">
    <source>
        <dbReference type="ARBA" id="ARBA00022729"/>
    </source>
</evidence>
<keyword evidence="6" id="KW-1185">Reference proteome</keyword>
<evidence type="ECO:0000313" key="6">
    <source>
        <dbReference type="Proteomes" id="UP001163823"/>
    </source>
</evidence>
<keyword evidence="2" id="KW-0336">GPI-anchor</keyword>
<evidence type="ECO:0000256" key="2">
    <source>
        <dbReference type="ARBA" id="ARBA00022622"/>
    </source>
</evidence>
<evidence type="ECO:0000259" key="4">
    <source>
        <dbReference type="SMART" id="SM00768"/>
    </source>
</evidence>
<dbReference type="InterPro" id="IPR012946">
    <property type="entry name" value="X8"/>
</dbReference>
<dbReference type="Pfam" id="PF07983">
    <property type="entry name" value="X8"/>
    <property type="match status" value="1"/>
</dbReference>
<dbReference type="InterPro" id="IPR044788">
    <property type="entry name" value="X8_dom_prot"/>
</dbReference>
<name>A0AAD7PUQ3_QUISA</name>
<dbReference type="KEGG" id="qsa:O6P43_012925"/>
<evidence type="ECO:0000313" key="5">
    <source>
        <dbReference type="EMBL" id="KAJ7968891.1"/>
    </source>
</evidence>